<gene>
    <name evidence="1" type="ORF">HPB52_009379</name>
</gene>
<sequence length="118" mass="12638">MPKSLALSHLGIIGSHHSTVVDRDKTAAALTQLIGECDDEHTWNTSEPAPPVRTPPIHCDRSAATPTVNELRFATMQVQSRLLVPLRTSIVHSSPAVVGEAAFQKAPPRCDGATIENP</sequence>
<reference evidence="1" key="1">
    <citation type="journal article" date="2020" name="Cell">
        <title>Large-Scale Comparative Analyses of Tick Genomes Elucidate Their Genetic Diversity and Vector Capacities.</title>
        <authorList>
            <consortium name="Tick Genome and Microbiome Consortium (TIGMIC)"/>
            <person name="Jia N."/>
            <person name="Wang J."/>
            <person name="Shi W."/>
            <person name="Du L."/>
            <person name="Sun Y."/>
            <person name="Zhan W."/>
            <person name="Jiang J.F."/>
            <person name="Wang Q."/>
            <person name="Zhang B."/>
            <person name="Ji P."/>
            <person name="Bell-Sakyi L."/>
            <person name="Cui X.M."/>
            <person name="Yuan T.T."/>
            <person name="Jiang B.G."/>
            <person name="Yang W.F."/>
            <person name="Lam T.T."/>
            <person name="Chang Q.C."/>
            <person name="Ding S.J."/>
            <person name="Wang X.J."/>
            <person name="Zhu J.G."/>
            <person name="Ruan X.D."/>
            <person name="Zhao L."/>
            <person name="Wei J.T."/>
            <person name="Ye R.Z."/>
            <person name="Que T.C."/>
            <person name="Du C.H."/>
            <person name="Zhou Y.H."/>
            <person name="Cheng J.X."/>
            <person name="Dai P.F."/>
            <person name="Guo W.B."/>
            <person name="Han X.H."/>
            <person name="Huang E.J."/>
            <person name="Li L.F."/>
            <person name="Wei W."/>
            <person name="Gao Y.C."/>
            <person name="Liu J.Z."/>
            <person name="Shao H.Z."/>
            <person name="Wang X."/>
            <person name="Wang C.C."/>
            <person name="Yang T.C."/>
            <person name="Huo Q.B."/>
            <person name="Li W."/>
            <person name="Chen H.Y."/>
            <person name="Chen S.E."/>
            <person name="Zhou L.G."/>
            <person name="Ni X.B."/>
            <person name="Tian J.H."/>
            <person name="Sheng Y."/>
            <person name="Liu T."/>
            <person name="Pan Y.S."/>
            <person name="Xia L.Y."/>
            <person name="Li J."/>
            <person name="Zhao F."/>
            <person name="Cao W.C."/>
        </authorList>
    </citation>
    <scope>NUCLEOTIDE SEQUENCE</scope>
    <source>
        <strain evidence="1">Rsan-2018</strain>
    </source>
</reference>
<organism evidence="1 2">
    <name type="scientific">Rhipicephalus sanguineus</name>
    <name type="common">Brown dog tick</name>
    <name type="synonym">Ixodes sanguineus</name>
    <dbReference type="NCBI Taxonomy" id="34632"/>
    <lineage>
        <taxon>Eukaryota</taxon>
        <taxon>Metazoa</taxon>
        <taxon>Ecdysozoa</taxon>
        <taxon>Arthropoda</taxon>
        <taxon>Chelicerata</taxon>
        <taxon>Arachnida</taxon>
        <taxon>Acari</taxon>
        <taxon>Parasitiformes</taxon>
        <taxon>Ixodida</taxon>
        <taxon>Ixodoidea</taxon>
        <taxon>Ixodidae</taxon>
        <taxon>Rhipicephalinae</taxon>
        <taxon>Rhipicephalus</taxon>
        <taxon>Rhipicephalus</taxon>
    </lineage>
</organism>
<keyword evidence="2" id="KW-1185">Reference proteome</keyword>
<dbReference type="AlphaFoldDB" id="A0A9D4PQX2"/>
<dbReference type="EMBL" id="JABSTV010001251">
    <property type="protein sequence ID" value="KAH7951464.1"/>
    <property type="molecule type" value="Genomic_DNA"/>
</dbReference>
<reference evidence="1" key="2">
    <citation type="submission" date="2021-09" db="EMBL/GenBank/DDBJ databases">
        <authorList>
            <person name="Jia N."/>
            <person name="Wang J."/>
            <person name="Shi W."/>
            <person name="Du L."/>
            <person name="Sun Y."/>
            <person name="Zhan W."/>
            <person name="Jiang J."/>
            <person name="Wang Q."/>
            <person name="Zhang B."/>
            <person name="Ji P."/>
            <person name="Sakyi L.B."/>
            <person name="Cui X."/>
            <person name="Yuan T."/>
            <person name="Jiang B."/>
            <person name="Yang W."/>
            <person name="Lam T.T.-Y."/>
            <person name="Chang Q."/>
            <person name="Ding S."/>
            <person name="Wang X."/>
            <person name="Zhu J."/>
            <person name="Ruan X."/>
            <person name="Zhao L."/>
            <person name="Wei J."/>
            <person name="Que T."/>
            <person name="Du C."/>
            <person name="Cheng J."/>
            <person name="Dai P."/>
            <person name="Han X."/>
            <person name="Huang E."/>
            <person name="Gao Y."/>
            <person name="Liu J."/>
            <person name="Shao H."/>
            <person name="Ye R."/>
            <person name="Li L."/>
            <person name="Wei W."/>
            <person name="Wang X."/>
            <person name="Wang C."/>
            <person name="Huo Q."/>
            <person name="Li W."/>
            <person name="Guo W."/>
            <person name="Chen H."/>
            <person name="Chen S."/>
            <person name="Zhou L."/>
            <person name="Zhou L."/>
            <person name="Ni X."/>
            <person name="Tian J."/>
            <person name="Zhou Y."/>
            <person name="Sheng Y."/>
            <person name="Liu T."/>
            <person name="Pan Y."/>
            <person name="Xia L."/>
            <person name="Li J."/>
            <person name="Zhao F."/>
            <person name="Cao W."/>
        </authorList>
    </citation>
    <scope>NUCLEOTIDE SEQUENCE</scope>
    <source>
        <strain evidence="1">Rsan-2018</strain>
        <tissue evidence="1">Larvae</tissue>
    </source>
</reference>
<comment type="caution">
    <text evidence="1">The sequence shown here is derived from an EMBL/GenBank/DDBJ whole genome shotgun (WGS) entry which is preliminary data.</text>
</comment>
<evidence type="ECO:0000313" key="1">
    <source>
        <dbReference type="EMBL" id="KAH7951464.1"/>
    </source>
</evidence>
<dbReference type="Proteomes" id="UP000821837">
    <property type="component" value="Chromosome 5"/>
</dbReference>
<proteinExistence type="predicted"/>
<protein>
    <submittedName>
        <fullName evidence="1">Uncharacterized protein</fullName>
    </submittedName>
</protein>
<name>A0A9D4PQX2_RHISA</name>
<accession>A0A9D4PQX2</accession>
<evidence type="ECO:0000313" key="2">
    <source>
        <dbReference type="Proteomes" id="UP000821837"/>
    </source>
</evidence>